<gene>
    <name evidence="3" type="ORF">M124_1128</name>
</gene>
<protein>
    <submittedName>
        <fullName evidence="3">Calcineurin-like phosphoesterase family protein</fullName>
    </submittedName>
</protein>
<dbReference type="GO" id="GO:0005737">
    <property type="term" value="C:cytoplasm"/>
    <property type="evidence" value="ECO:0007669"/>
    <property type="project" value="TreeGrafter"/>
</dbReference>
<proteinExistence type="predicted"/>
<feature type="domain" description="Calcineurin-like phosphoesterase" evidence="2">
    <location>
        <begin position="33"/>
        <end position="262"/>
    </location>
</feature>
<dbReference type="InterPro" id="IPR011230">
    <property type="entry name" value="PAP14/16/28/29"/>
</dbReference>
<keyword evidence="1" id="KW-0732">Signal</keyword>
<dbReference type="GO" id="GO:0016788">
    <property type="term" value="F:hydrolase activity, acting on ester bonds"/>
    <property type="evidence" value="ECO:0007669"/>
    <property type="project" value="TreeGrafter"/>
</dbReference>
<comment type="caution">
    <text evidence="3">The sequence shown here is derived from an EMBL/GenBank/DDBJ whole genome shotgun (WGS) entry which is preliminary data.</text>
</comment>
<dbReference type="InterPro" id="IPR029052">
    <property type="entry name" value="Metallo-depent_PP-like"/>
</dbReference>
<dbReference type="Gene3D" id="3.60.21.10">
    <property type="match status" value="1"/>
</dbReference>
<dbReference type="PANTHER" id="PTHR32440">
    <property type="entry name" value="PHOSPHATASE DCR2-RELATED-RELATED"/>
    <property type="match status" value="1"/>
</dbReference>
<dbReference type="PIRSF" id="PIRSF030250">
    <property type="entry name" value="Ptase_At2g46880"/>
    <property type="match status" value="1"/>
</dbReference>
<evidence type="ECO:0000313" key="4">
    <source>
        <dbReference type="Proteomes" id="UP000020529"/>
    </source>
</evidence>
<dbReference type="EMBL" id="JGCY01000249">
    <property type="protein sequence ID" value="EXY75062.1"/>
    <property type="molecule type" value="Genomic_DNA"/>
</dbReference>
<evidence type="ECO:0000313" key="3">
    <source>
        <dbReference type="EMBL" id="EXY75062.1"/>
    </source>
</evidence>
<dbReference type="CDD" id="cd07383">
    <property type="entry name" value="MPP_Dcr2"/>
    <property type="match status" value="1"/>
</dbReference>
<organism evidence="3 4">
    <name type="scientific">Bacteroides fragilis str. 3988T(B)14</name>
    <dbReference type="NCBI Taxonomy" id="1339315"/>
    <lineage>
        <taxon>Bacteria</taxon>
        <taxon>Pseudomonadati</taxon>
        <taxon>Bacteroidota</taxon>
        <taxon>Bacteroidia</taxon>
        <taxon>Bacteroidales</taxon>
        <taxon>Bacteroidaceae</taxon>
        <taxon>Bacteroides</taxon>
    </lineage>
</organism>
<dbReference type="SUPFAM" id="SSF56300">
    <property type="entry name" value="Metallo-dependent phosphatases"/>
    <property type="match status" value="1"/>
</dbReference>
<evidence type="ECO:0000259" key="2">
    <source>
        <dbReference type="Pfam" id="PF00149"/>
    </source>
</evidence>
<dbReference type="PANTHER" id="PTHR32440:SF11">
    <property type="entry name" value="METALLOPHOSPHOESTERASE DOMAIN-CONTAINING PROTEIN"/>
    <property type="match status" value="1"/>
</dbReference>
<dbReference type="InterPro" id="IPR004843">
    <property type="entry name" value="Calcineurin-like_PHP"/>
</dbReference>
<feature type="signal peptide" evidence="1">
    <location>
        <begin position="1"/>
        <end position="20"/>
    </location>
</feature>
<dbReference type="Proteomes" id="UP000020529">
    <property type="component" value="Unassembled WGS sequence"/>
</dbReference>
<reference evidence="3 4" key="1">
    <citation type="submission" date="2014-02" db="EMBL/GenBank/DDBJ databases">
        <authorList>
            <person name="Sears C."/>
            <person name="Carroll K."/>
            <person name="Sack B.R."/>
            <person name="Qadri F."/>
            <person name="Myers L.L."/>
            <person name="Chung G.-T."/>
            <person name="Escheverria P."/>
            <person name="Fraser C.M."/>
            <person name="Sadzewicz L."/>
            <person name="Shefchek K.A."/>
            <person name="Tallon L."/>
            <person name="Das S.P."/>
            <person name="Daugherty S."/>
            <person name="Mongodin E.F."/>
        </authorList>
    </citation>
    <scope>NUCLEOTIDE SEQUENCE [LARGE SCALE GENOMIC DNA]</scope>
    <source>
        <strain evidence="4">3988T(B)14</strain>
    </source>
</reference>
<evidence type="ECO:0000256" key="1">
    <source>
        <dbReference type="SAM" id="SignalP"/>
    </source>
</evidence>
<feature type="chain" id="PRO_5001478649" evidence="1">
    <location>
        <begin position="21"/>
        <end position="328"/>
    </location>
</feature>
<dbReference type="Pfam" id="PF00149">
    <property type="entry name" value="Metallophos"/>
    <property type="match status" value="1"/>
</dbReference>
<dbReference type="AlphaFoldDB" id="A0A015SXU7"/>
<dbReference type="RefSeq" id="WP_005785904.1">
    <property type="nucleotide sequence ID" value="NZ_JGCY01000249.1"/>
</dbReference>
<accession>A0A015SXU7</accession>
<dbReference type="PATRIC" id="fig|1339315.3.peg.1919"/>
<name>A0A015SXU7_BACFG</name>
<sequence length="328" mass="37030">MKRIYLLLAILLGSLQLANAQQQTLQFNKDGKFKIVQFTDVHYIYNDPRSDVSIERINQVLDMEKPDLVLFTGDVIYGKPAEEGMRTVLNLVSKRKIPFAVTFGNHDNEQGLSREELLKIIQSVPFNLTQTTPGISGVTNFILPVKASDGKRNATVLYCIDSHSYSQIKGVNGYDYIKFDQIQWYRENSKKFTEENNGVPVSSYAFFHIALPEYNQAASSESAILYGIRKEKACAPQLNSGLFAAMKEMGDVRGVFVGHDHDDDYAVSWKGILLAYGRYTGGNTVYNHLTNGARVIELDENANSFRTWIRLKEGVVQQVTYPADFIKE</sequence>